<dbReference type="EMBL" id="CP027403">
    <property type="protein sequence ID" value="AVL46807.1"/>
    <property type="molecule type" value="Genomic_DNA"/>
</dbReference>
<reference evidence="3" key="2">
    <citation type="submission" date="2018-03" db="EMBL/GenBank/DDBJ databases">
        <title>FDA dAtabase for Regulatory Grade micrObial Sequences (FDA-ARGOS): Supporting development and validation of Infectious Disease Dx tests.</title>
        <authorList>
            <person name="Kerrigan L."/>
            <person name="Tallon L."/>
            <person name="Sadzewicz L."/>
            <person name="Sengamalay N."/>
            <person name="Ott S."/>
            <person name="Godinez A."/>
            <person name="Nagaraj S."/>
            <person name="Vavikolanu K."/>
            <person name="Vyas G."/>
            <person name="Nadendla S."/>
            <person name="George J."/>
            <person name="Sichtig H."/>
        </authorList>
    </citation>
    <scope>NUCLEOTIDE SEQUENCE [LARGE SCALE GENOMIC DNA]</scope>
    <source>
        <strain evidence="3">FDAARGOS_295</strain>
    </source>
</reference>
<gene>
    <name evidence="1" type="ORF">CEP74_02840</name>
    <name evidence="2" type="ORF">CEP74_06620</name>
</gene>
<dbReference type="AlphaFoldDB" id="A0AAD0HBW9"/>
<proteinExistence type="predicted"/>
<evidence type="ECO:0000313" key="1">
    <source>
        <dbReference type="EMBL" id="AVL46807.1"/>
    </source>
</evidence>
<dbReference type="Proteomes" id="UP000239717">
    <property type="component" value="Chromosome"/>
</dbReference>
<evidence type="ECO:0000313" key="2">
    <source>
        <dbReference type="EMBL" id="AVL47446.1"/>
    </source>
</evidence>
<organism evidence="2 3">
    <name type="scientific">Campylobacter jejuni subsp. doylei</name>
    <dbReference type="NCBI Taxonomy" id="32021"/>
    <lineage>
        <taxon>Bacteria</taxon>
        <taxon>Pseudomonadati</taxon>
        <taxon>Campylobacterota</taxon>
        <taxon>Epsilonproteobacteria</taxon>
        <taxon>Campylobacterales</taxon>
        <taxon>Campylobacteraceae</taxon>
        <taxon>Campylobacter</taxon>
    </lineage>
</organism>
<sequence length="90" mass="10473">MDGEFFMIYDAIDVSKIKKLSNLSDEAIKSSLANEFLELVSGFDNISKKKFKREFAEFLFEKGVNEKDVLKITNLSKTTIWRIMNENKKN</sequence>
<name>A0AAD0HBW9_CAMJU</name>
<dbReference type="EMBL" id="CP027403">
    <property type="protein sequence ID" value="AVL47446.1"/>
    <property type="molecule type" value="Genomic_DNA"/>
</dbReference>
<dbReference type="OMA" id="WRIMNEN"/>
<reference evidence="2" key="1">
    <citation type="submission" date="2018-03" db="EMBL/GenBank/DDBJ databases">
        <title>FDA dAtabase for Regulatory Grade micrObial Sequences (FDA-ARGOS): Supporting development and validation of Infectious Disease Dx tests.</title>
        <authorList>
            <person name="Kerrigan L."/>
            <person name="Tallon L.J."/>
            <person name="Sadzewicz L."/>
            <person name="Sengamalay N."/>
            <person name="Ott S."/>
            <person name="Godinez A."/>
            <person name="Nagaraj S."/>
            <person name="Vavikolanu K."/>
            <person name="Vyas G."/>
            <person name="Nadendla S."/>
            <person name="Aluvathingal J."/>
            <person name="Sichtig H."/>
        </authorList>
    </citation>
    <scope>NUCLEOTIDE SEQUENCE</scope>
    <source>
        <strain evidence="2">FDAARGOS_295</strain>
    </source>
</reference>
<protein>
    <submittedName>
        <fullName evidence="2">Uncharacterized protein</fullName>
    </submittedName>
</protein>
<evidence type="ECO:0000313" key="3">
    <source>
        <dbReference type="Proteomes" id="UP000239717"/>
    </source>
</evidence>
<accession>A0AAD0HBW9</accession>